<evidence type="ECO:0000313" key="3">
    <source>
        <dbReference type="Proteomes" id="UP000323910"/>
    </source>
</evidence>
<reference evidence="2 3" key="1">
    <citation type="submission" date="2019-08" db="EMBL/GenBank/DDBJ databases">
        <title>The draft genome of Lelliottia nimipressuralis strain CICC 24156.</title>
        <authorList>
            <person name="Wu W."/>
            <person name="Feng Y."/>
            <person name="Zong Z."/>
        </authorList>
    </citation>
    <scope>NUCLEOTIDE SEQUENCE [LARGE SCALE GENOMIC DNA]</scope>
    <source>
        <strain evidence="2 3">CICC 24156</strain>
    </source>
</reference>
<sequence>MSNTVYLRMKGERQGEISSGCGTEKSIGNRYQYQHRDEILVYQLASSMTSTANGMNHPGLRFTKPIDKSTPLLTTAINENEKLQLIFDFYRTNRYGRQEKYYQIELRGASIQGIMHSINPDVLDSENITVSYEYIRSKHLGANTEYSDLILPDNYKQLFPPNEKPQPEIRHIILTLGVFFDGTGNNAVNTQNMLAACTAAHFELSDPDAEIILARTAEEKMGISGTSATSYIGGYTNIHWLNTLYKTDIPIDTGQVQAAIYVEGIGTEAGKPDSMLGLTLGVADTGVIAKTDLAVKQIAVAIEETLRKLRQTISGGGMTVTSCQFDIFGFSRGAAAARHFANRIQDKDRVIANAIRYGMGEVNYVGAPAGKTRFIGIFDTVAAIGTPQNGLNPHTANTGEVNIMLRPGVAEKVFHITAQNECRFNFALNSVQPAWPELALPGAHSDIGGGYLPVVRENIFLTRPEGETVPLNTPPQKSRAYRHAVAQLSVLEASAVVAPLIRTNDISADVWEDERMPVHHIEGMQKRAFAALTMKQRLVKNDWSKVVLRVMLDAAQEAGVVFNPIKTSDKDLSIATALIPLFSKAIESGKAIRKGGKGILFSSSEIDLLAKEFVHCSANWNSIILDSHRKIYGGMSPSQIIGFVNRPDDNWKRTTYDMDGNKK</sequence>
<dbReference type="RefSeq" id="WP_129035909.1">
    <property type="nucleotide sequence ID" value="NZ_SDDX01000020.1"/>
</dbReference>
<dbReference type="InterPro" id="IPR018712">
    <property type="entry name" value="Tle1-like_cat"/>
</dbReference>
<dbReference type="PANTHER" id="PTHR34319:SF7">
    <property type="entry name" value="HNH ENDONUCLEASE DOMAIN-CONTAINING PROTEIN"/>
    <property type="match status" value="1"/>
</dbReference>
<dbReference type="Gene3D" id="2.30.110.20">
    <property type="entry name" value="Hcp1-like"/>
    <property type="match status" value="1"/>
</dbReference>
<feature type="domain" description="T6SS Phospholipase effector Tle1-like catalytic" evidence="1">
    <location>
        <begin position="370"/>
        <end position="452"/>
    </location>
</feature>
<dbReference type="InterPro" id="IPR052947">
    <property type="entry name" value="T6SS_Hcp1_domain"/>
</dbReference>
<name>A0ABY3P080_9ENTR</name>
<evidence type="ECO:0000259" key="1">
    <source>
        <dbReference type="Pfam" id="PF09994"/>
    </source>
</evidence>
<dbReference type="SUPFAM" id="SSF141452">
    <property type="entry name" value="Hcp1-like"/>
    <property type="match status" value="1"/>
</dbReference>
<dbReference type="NCBIfam" id="TIGR03344">
    <property type="entry name" value="VI_effect_Hcp1"/>
    <property type="match status" value="1"/>
</dbReference>
<comment type="caution">
    <text evidence="2">The sequence shown here is derived from an EMBL/GenBank/DDBJ whole genome shotgun (WGS) entry which is preliminary data.</text>
</comment>
<dbReference type="Pfam" id="PF05638">
    <property type="entry name" value="T6SS_HCP"/>
    <property type="match status" value="1"/>
</dbReference>
<proteinExistence type="predicted"/>
<dbReference type="Proteomes" id="UP000323910">
    <property type="component" value="Unassembled WGS sequence"/>
</dbReference>
<dbReference type="EMBL" id="VTFR01000007">
    <property type="protein sequence ID" value="TYT32144.1"/>
    <property type="molecule type" value="Genomic_DNA"/>
</dbReference>
<protein>
    <submittedName>
        <fullName evidence="2">Type VI secretion system tube protein Hcp</fullName>
    </submittedName>
</protein>
<gene>
    <name evidence="2" type="primary">hcp</name>
    <name evidence="2" type="ORF">FZO59_16620</name>
</gene>
<organism evidence="2 3">
    <name type="scientific">Lelliottia nimipressuralis</name>
    <dbReference type="NCBI Taxonomy" id="69220"/>
    <lineage>
        <taxon>Bacteria</taxon>
        <taxon>Pseudomonadati</taxon>
        <taxon>Pseudomonadota</taxon>
        <taxon>Gammaproteobacteria</taxon>
        <taxon>Enterobacterales</taxon>
        <taxon>Enterobacteriaceae</taxon>
        <taxon>Lelliottia</taxon>
    </lineage>
</organism>
<accession>A0ABY3P080</accession>
<evidence type="ECO:0000313" key="2">
    <source>
        <dbReference type="EMBL" id="TYT32144.1"/>
    </source>
</evidence>
<dbReference type="InterPro" id="IPR036624">
    <property type="entry name" value="Hcp1-lik_sf"/>
</dbReference>
<keyword evidence="3" id="KW-1185">Reference proteome</keyword>
<dbReference type="InterPro" id="IPR008514">
    <property type="entry name" value="T6SS_Hcp"/>
</dbReference>
<dbReference type="PANTHER" id="PTHR34319">
    <property type="entry name" value="MAJOR EXPORTED PROTEIN"/>
    <property type="match status" value="1"/>
</dbReference>
<dbReference type="Pfam" id="PF09994">
    <property type="entry name" value="T6SS_Tle1-like_cat"/>
    <property type="match status" value="1"/>
</dbReference>